<dbReference type="GO" id="GO:0003676">
    <property type="term" value="F:nucleic acid binding"/>
    <property type="evidence" value="ECO:0007669"/>
    <property type="project" value="InterPro"/>
</dbReference>
<sequence length="612" mass="66628">MTVATDAAALLKKSKKSKDDGAVEHEKGKKRRAEDGDDDEHKKKKRKQRDAETVVDEDSEKKRRKKEKKRKAAEEAEAAAKTSATEPAKSEKKKKRKAEEALAANEETADAAIPAIDSKKEKKKKRKHAEEATATDAPSKKAKPNALAPPTTPAAAEAFLSKHSVTITTPPVHSSLPPVTEFAQLAIPEELRASFKGFKEPTPIQACAWPHALLGRDVVGIAETGSGKTLAFGIPALSQLLSAPTPARTGGTSTVSVLVVAPTRELALQTQENLAKIGEPLGIGSVAVFGGVPKEGQIKQLRNLHKEKTTTRIIVGTPGRILDLVQEGVCDLSGVNYLVLDEADRMLDKGFENDIRRIIAETKQEKGARQTMMFSATWPDAVRRLASTFQQDPVRVTVGSDDLTANSRVEQVVEVFDDARSKDSRLVNHLRSLGHKKGSAKGTDESSRILVFALYKKEASRVEQRLRQDGYSVGALHGDMSQSARLDALEKFKNGTTGLLVATDVAARGLDIPNVRAVINYTFPLTIEDYIHRIGRTGRGGKSGKSITFFTGENHERSLAGELARVLRESGFVCEGLKKFPMTIKKKEHGAYGAFFRDDIPVPSKPTKIVFD</sequence>
<evidence type="ECO:0000256" key="7">
    <source>
        <dbReference type="ARBA" id="ARBA00022801"/>
    </source>
</evidence>
<keyword evidence="9 13" id="KW-0067">ATP-binding</keyword>
<dbReference type="GO" id="GO:0005524">
    <property type="term" value="F:ATP binding"/>
    <property type="evidence" value="ECO:0007669"/>
    <property type="project" value="UniProtKB-KW"/>
</dbReference>
<comment type="subcellular location">
    <subcellularLocation>
        <location evidence="1">Nucleus</location>
        <location evidence="1">Nucleolus</location>
    </subcellularLocation>
</comment>
<keyword evidence="8 13" id="KW-0347">Helicase</keyword>
<dbReference type="InterPro" id="IPR001650">
    <property type="entry name" value="Helicase_C-like"/>
</dbReference>
<protein>
    <recommendedName>
        <fullName evidence="3">RNA helicase</fullName>
        <ecNumber evidence="3">3.6.4.13</ecNumber>
    </recommendedName>
</protein>
<feature type="domain" description="DEAD-box RNA helicase Q" evidence="17">
    <location>
        <begin position="180"/>
        <end position="206"/>
    </location>
</feature>
<dbReference type="PROSITE" id="PS51195">
    <property type="entry name" value="Q_MOTIF"/>
    <property type="match status" value="1"/>
</dbReference>
<keyword evidence="6 13" id="KW-0547">Nucleotide-binding</keyword>
<comment type="caution">
    <text evidence="18">The sequence shown here is derived from an EMBL/GenBank/DDBJ whole genome shotgun (WGS) entry which is preliminary data.</text>
</comment>
<dbReference type="CDD" id="cd18787">
    <property type="entry name" value="SF2_C_DEAD"/>
    <property type="match status" value="1"/>
</dbReference>
<dbReference type="InterPro" id="IPR027417">
    <property type="entry name" value="P-loop_NTPase"/>
</dbReference>
<dbReference type="PROSITE" id="PS00039">
    <property type="entry name" value="DEAD_ATP_HELICASE"/>
    <property type="match status" value="1"/>
</dbReference>
<dbReference type="EC" id="3.6.4.13" evidence="3"/>
<keyword evidence="5" id="KW-0698">rRNA processing</keyword>
<comment type="similarity">
    <text evidence="2">Belongs to the DEAD box helicase family. DDX5/DBP2 subfamily.</text>
</comment>
<dbReference type="Pfam" id="PF00271">
    <property type="entry name" value="Helicase_C"/>
    <property type="match status" value="1"/>
</dbReference>
<dbReference type="PANTHER" id="PTHR47958">
    <property type="entry name" value="ATP-DEPENDENT RNA HELICASE DBP3"/>
    <property type="match status" value="1"/>
</dbReference>
<evidence type="ECO:0000256" key="6">
    <source>
        <dbReference type="ARBA" id="ARBA00022741"/>
    </source>
</evidence>
<dbReference type="EMBL" id="JACAZE010000007">
    <property type="protein sequence ID" value="KAF7310410.1"/>
    <property type="molecule type" value="Genomic_DNA"/>
</dbReference>
<dbReference type="OrthoDB" id="196131at2759"/>
<evidence type="ECO:0000256" key="12">
    <source>
        <dbReference type="PROSITE-ProRule" id="PRU00552"/>
    </source>
</evidence>
<evidence type="ECO:0000256" key="11">
    <source>
        <dbReference type="ARBA" id="ARBA00037449"/>
    </source>
</evidence>
<dbReference type="InterPro" id="IPR014001">
    <property type="entry name" value="Helicase_ATP-bd"/>
</dbReference>
<keyword evidence="19" id="KW-1185">Reference proteome</keyword>
<feature type="domain" description="Helicase C-terminal" evidence="16">
    <location>
        <begin position="425"/>
        <end position="588"/>
    </location>
</feature>
<evidence type="ECO:0000256" key="9">
    <source>
        <dbReference type="ARBA" id="ARBA00022840"/>
    </source>
</evidence>
<evidence type="ECO:0000256" key="3">
    <source>
        <dbReference type="ARBA" id="ARBA00012552"/>
    </source>
</evidence>
<organism evidence="18 19">
    <name type="scientific">Mycena chlorophos</name>
    <name type="common">Agaric fungus</name>
    <name type="synonym">Agaricus chlorophos</name>
    <dbReference type="NCBI Taxonomy" id="658473"/>
    <lineage>
        <taxon>Eukaryota</taxon>
        <taxon>Fungi</taxon>
        <taxon>Dikarya</taxon>
        <taxon>Basidiomycota</taxon>
        <taxon>Agaricomycotina</taxon>
        <taxon>Agaricomycetes</taxon>
        <taxon>Agaricomycetidae</taxon>
        <taxon>Agaricales</taxon>
        <taxon>Marasmiineae</taxon>
        <taxon>Mycenaceae</taxon>
        <taxon>Mycena</taxon>
    </lineage>
</organism>
<name>A0A8H6T3X4_MYCCL</name>
<dbReference type="InterPro" id="IPR011545">
    <property type="entry name" value="DEAD/DEAH_box_helicase_dom"/>
</dbReference>
<evidence type="ECO:0000256" key="14">
    <source>
        <dbReference type="SAM" id="MobiDB-lite"/>
    </source>
</evidence>
<evidence type="ECO:0000256" key="8">
    <source>
        <dbReference type="ARBA" id="ARBA00022806"/>
    </source>
</evidence>
<evidence type="ECO:0000256" key="5">
    <source>
        <dbReference type="ARBA" id="ARBA00022552"/>
    </source>
</evidence>
<dbReference type="InterPro" id="IPR000629">
    <property type="entry name" value="RNA-helicase_DEAD-box_CS"/>
</dbReference>
<dbReference type="PROSITE" id="PS51192">
    <property type="entry name" value="HELICASE_ATP_BIND_1"/>
    <property type="match status" value="1"/>
</dbReference>
<evidence type="ECO:0000256" key="10">
    <source>
        <dbReference type="ARBA" id="ARBA00023242"/>
    </source>
</evidence>
<proteinExistence type="inferred from homology"/>
<keyword evidence="4" id="KW-0690">Ribosome biogenesis</keyword>
<feature type="compositionally biased region" description="Low complexity" evidence="14">
    <location>
        <begin position="101"/>
        <end position="115"/>
    </location>
</feature>
<evidence type="ECO:0000256" key="1">
    <source>
        <dbReference type="ARBA" id="ARBA00004604"/>
    </source>
</evidence>
<accession>A0A8H6T3X4</accession>
<dbReference type="Pfam" id="PF00270">
    <property type="entry name" value="DEAD"/>
    <property type="match status" value="1"/>
</dbReference>
<evidence type="ECO:0000259" key="15">
    <source>
        <dbReference type="PROSITE" id="PS51192"/>
    </source>
</evidence>
<dbReference type="SMART" id="SM00490">
    <property type="entry name" value="HELICc"/>
    <property type="match status" value="1"/>
</dbReference>
<dbReference type="Gene3D" id="3.40.50.300">
    <property type="entry name" value="P-loop containing nucleotide triphosphate hydrolases"/>
    <property type="match status" value="2"/>
</dbReference>
<keyword evidence="10" id="KW-0539">Nucleus</keyword>
<evidence type="ECO:0000256" key="4">
    <source>
        <dbReference type="ARBA" id="ARBA00022517"/>
    </source>
</evidence>
<gene>
    <name evidence="18" type="ORF">HMN09_00583000</name>
</gene>
<dbReference type="Proteomes" id="UP000613580">
    <property type="component" value="Unassembled WGS sequence"/>
</dbReference>
<feature type="compositionally biased region" description="Basic and acidic residues" evidence="14">
    <location>
        <begin position="17"/>
        <end position="27"/>
    </location>
</feature>
<comment type="function">
    <text evidence="11">ATP-dependent RNA helicase required for 60S ribosomal subunit synthesis. Involved in efficient pre-rRNA processing, predominantly at site A3, which is necessary for the normal formation of 25S and 5.8S rRNAs.</text>
</comment>
<feature type="compositionally biased region" description="Basic residues" evidence="14">
    <location>
        <begin position="62"/>
        <end position="71"/>
    </location>
</feature>
<evidence type="ECO:0000259" key="17">
    <source>
        <dbReference type="PROSITE" id="PS51195"/>
    </source>
</evidence>
<dbReference type="InterPro" id="IPR044742">
    <property type="entry name" value="DEAD/DEAH_RhlB"/>
</dbReference>
<evidence type="ECO:0000313" key="18">
    <source>
        <dbReference type="EMBL" id="KAF7310410.1"/>
    </source>
</evidence>
<keyword evidence="7 13" id="KW-0378">Hydrolase</keyword>
<dbReference type="InterPro" id="IPR014014">
    <property type="entry name" value="RNA_helicase_DEAD_Q_motif"/>
</dbReference>
<dbReference type="PROSITE" id="PS51194">
    <property type="entry name" value="HELICASE_CTER"/>
    <property type="match status" value="1"/>
</dbReference>
<evidence type="ECO:0000259" key="16">
    <source>
        <dbReference type="PROSITE" id="PS51194"/>
    </source>
</evidence>
<dbReference type="SUPFAM" id="SSF52540">
    <property type="entry name" value="P-loop containing nucleoside triphosphate hydrolases"/>
    <property type="match status" value="1"/>
</dbReference>
<evidence type="ECO:0000256" key="2">
    <source>
        <dbReference type="ARBA" id="ARBA00009334"/>
    </source>
</evidence>
<dbReference type="AlphaFoldDB" id="A0A8H6T3X4"/>
<dbReference type="GO" id="GO:0016787">
    <property type="term" value="F:hydrolase activity"/>
    <property type="evidence" value="ECO:0007669"/>
    <property type="project" value="UniProtKB-KW"/>
</dbReference>
<dbReference type="CDD" id="cd00268">
    <property type="entry name" value="DEADc"/>
    <property type="match status" value="1"/>
</dbReference>
<evidence type="ECO:0000256" key="13">
    <source>
        <dbReference type="RuleBase" id="RU000492"/>
    </source>
</evidence>
<dbReference type="SMART" id="SM00487">
    <property type="entry name" value="DEXDc"/>
    <property type="match status" value="1"/>
</dbReference>
<feature type="region of interest" description="Disordered" evidence="14">
    <location>
        <begin position="1"/>
        <end position="152"/>
    </location>
</feature>
<feature type="domain" description="Helicase ATP-binding" evidence="15">
    <location>
        <begin position="209"/>
        <end position="396"/>
    </location>
</feature>
<reference evidence="18" key="1">
    <citation type="submission" date="2020-05" db="EMBL/GenBank/DDBJ databases">
        <title>Mycena genomes resolve the evolution of fungal bioluminescence.</title>
        <authorList>
            <person name="Tsai I.J."/>
        </authorList>
    </citation>
    <scope>NUCLEOTIDE SEQUENCE</scope>
    <source>
        <strain evidence="18">110903Hualien_Pintung</strain>
    </source>
</reference>
<dbReference type="GO" id="GO:0003724">
    <property type="term" value="F:RNA helicase activity"/>
    <property type="evidence" value="ECO:0007669"/>
    <property type="project" value="UniProtKB-EC"/>
</dbReference>
<feature type="short sequence motif" description="Q motif" evidence="12">
    <location>
        <begin position="180"/>
        <end position="206"/>
    </location>
</feature>
<evidence type="ECO:0000313" key="19">
    <source>
        <dbReference type="Proteomes" id="UP000613580"/>
    </source>
</evidence>
<feature type="compositionally biased region" description="Low complexity" evidence="14">
    <location>
        <begin position="1"/>
        <end position="11"/>
    </location>
</feature>